<evidence type="ECO:0000256" key="3">
    <source>
        <dbReference type="ARBA" id="ARBA00022845"/>
    </source>
</evidence>
<evidence type="ECO:0000256" key="1">
    <source>
        <dbReference type="ARBA" id="ARBA00009860"/>
    </source>
</evidence>
<name>A0A7S2XTI7_9STRA</name>
<sequence length="198" mass="22451">MAAAASSTPEMATTPLHRRWVLWYDNPRLAPEGSNWKDNLKKCGVFGTAEEFWQIFNNIKPAGQLAVNSNYHLFREGIEPMWEDPENIKGGKFVLNIPRKDAKSGRSDEWWLFTVLAVLGETMDLNGNQVCGAVVSIRKSQNRIALWLKSADRETCIKIAERWKRALEVSSKTTFKYQAHKDAAASGSSFQNEIKFEV</sequence>
<dbReference type="Pfam" id="PF01652">
    <property type="entry name" value="IF4E"/>
    <property type="match status" value="1"/>
</dbReference>
<dbReference type="GO" id="GO:0006417">
    <property type="term" value="P:regulation of translation"/>
    <property type="evidence" value="ECO:0007669"/>
    <property type="project" value="UniProtKB-KW"/>
</dbReference>
<organism evidence="7">
    <name type="scientific">Attheya septentrionalis</name>
    <dbReference type="NCBI Taxonomy" id="420275"/>
    <lineage>
        <taxon>Eukaryota</taxon>
        <taxon>Sar</taxon>
        <taxon>Stramenopiles</taxon>
        <taxon>Ochrophyta</taxon>
        <taxon>Bacillariophyta</taxon>
        <taxon>Coscinodiscophyceae</taxon>
        <taxon>Chaetocerotophycidae</taxon>
        <taxon>Chaetocerotales</taxon>
        <taxon>Attheyaceae</taxon>
        <taxon>Attheya</taxon>
    </lineage>
</organism>
<dbReference type="PANTHER" id="PTHR11960">
    <property type="entry name" value="EUKARYOTIC TRANSLATION INITIATION FACTOR 4E RELATED"/>
    <property type="match status" value="1"/>
</dbReference>
<evidence type="ECO:0000256" key="4">
    <source>
        <dbReference type="ARBA" id="ARBA00022884"/>
    </source>
</evidence>
<gene>
    <name evidence="7" type="ORF">ASEP1449_LOCUS18486</name>
</gene>
<keyword evidence="3" id="KW-0810">Translation regulation</keyword>
<dbReference type="InterPro" id="IPR001040">
    <property type="entry name" value="TIF_eIF_4E"/>
</dbReference>
<evidence type="ECO:0000256" key="5">
    <source>
        <dbReference type="ARBA" id="ARBA00022917"/>
    </source>
</evidence>
<evidence type="ECO:0008006" key="8">
    <source>
        <dbReference type="Google" id="ProtNLM"/>
    </source>
</evidence>
<dbReference type="SUPFAM" id="SSF55418">
    <property type="entry name" value="eIF4e-like"/>
    <property type="match status" value="1"/>
</dbReference>
<accession>A0A7S2XTI7</accession>
<dbReference type="Gene3D" id="3.30.760.10">
    <property type="entry name" value="RNA Cap, Translation Initiation Factor Eif4e"/>
    <property type="match status" value="1"/>
</dbReference>
<keyword evidence="2 6" id="KW-0396">Initiation factor</keyword>
<dbReference type="GO" id="GO:0016281">
    <property type="term" value="C:eukaryotic translation initiation factor 4F complex"/>
    <property type="evidence" value="ECO:0007669"/>
    <property type="project" value="TreeGrafter"/>
</dbReference>
<evidence type="ECO:0000256" key="2">
    <source>
        <dbReference type="ARBA" id="ARBA00022540"/>
    </source>
</evidence>
<proteinExistence type="inferred from homology"/>
<evidence type="ECO:0000256" key="6">
    <source>
        <dbReference type="RuleBase" id="RU004374"/>
    </source>
</evidence>
<evidence type="ECO:0000313" key="7">
    <source>
        <dbReference type="EMBL" id="CAD9826652.1"/>
    </source>
</evidence>
<dbReference type="InterPro" id="IPR023398">
    <property type="entry name" value="TIF_eIF4e-like"/>
</dbReference>
<keyword evidence="4 6" id="KW-0694">RNA-binding</keyword>
<reference evidence="7" key="1">
    <citation type="submission" date="2021-01" db="EMBL/GenBank/DDBJ databases">
        <authorList>
            <person name="Corre E."/>
            <person name="Pelletier E."/>
            <person name="Niang G."/>
            <person name="Scheremetjew M."/>
            <person name="Finn R."/>
            <person name="Kale V."/>
            <person name="Holt S."/>
            <person name="Cochrane G."/>
            <person name="Meng A."/>
            <person name="Brown T."/>
            <person name="Cohen L."/>
        </authorList>
    </citation>
    <scope>NUCLEOTIDE SEQUENCE</scope>
    <source>
        <strain evidence="7">CCMP2084</strain>
    </source>
</reference>
<dbReference type="GO" id="GO:0000340">
    <property type="term" value="F:RNA 7-methylguanosine cap binding"/>
    <property type="evidence" value="ECO:0007669"/>
    <property type="project" value="TreeGrafter"/>
</dbReference>
<comment type="similarity">
    <text evidence="1 6">Belongs to the eukaryotic initiation factor 4E family.</text>
</comment>
<dbReference type="PANTHER" id="PTHR11960:SF8">
    <property type="entry name" value="EUKARYOTIC TRANSLATION INITIATION FACTOR 4E1-RELATED"/>
    <property type="match status" value="1"/>
</dbReference>
<protein>
    <recommendedName>
        <fullName evidence="8">mRNA cap-binding protein</fullName>
    </recommendedName>
</protein>
<dbReference type="AlphaFoldDB" id="A0A7S2XTI7"/>
<keyword evidence="5 6" id="KW-0648">Protein biosynthesis</keyword>
<dbReference type="GO" id="GO:0003743">
    <property type="term" value="F:translation initiation factor activity"/>
    <property type="evidence" value="ECO:0007669"/>
    <property type="project" value="UniProtKB-KW"/>
</dbReference>
<dbReference type="EMBL" id="HBHQ01027280">
    <property type="protein sequence ID" value="CAD9826652.1"/>
    <property type="molecule type" value="Transcribed_RNA"/>
</dbReference>